<feature type="compositionally biased region" description="Low complexity" evidence="1">
    <location>
        <begin position="105"/>
        <end position="119"/>
    </location>
</feature>
<evidence type="ECO:0000313" key="5">
    <source>
        <dbReference type="WormBase" id="K03B4.6"/>
    </source>
</evidence>
<organism evidence="3 4">
    <name type="scientific">Caenorhabditis elegans</name>
    <dbReference type="NCBI Taxonomy" id="6239"/>
    <lineage>
        <taxon>Eukaryota</taxon>
        <taxon>Metazoa</taxon>
        <taxon>Ecdysozoa</taxon>
        <taxon>Nematoda</taxon>
        <taxon>Chromadorea</taxon>
        <taxon>Rhabditida</taxon>
        <taxon>Rhabditina</taxon>
        <taxon>Rhabditomorpha</taxon>
        <taxon>Rhabditoidea</taxon>
        <taxon>Rhabditidae</taxon>
        <taxon>Peloderinae</taxon>
        <taxon>Caenorhabditis</taxon>
    </lineage>
</organism>
<proteinExistence type="predicted"/>
<dbReference type="AlphaFoldDB" id="Q27503"/>
<dbReference type="EMBL" id="BX284605">
    <property type="protein sequence ID" value="CCD71029.2"/>
    <property type="molecule type" value="Genomic_DNA"/>
</dbReference>
<dbReference type="AGR" id="WB:WBGene00019356"/>
<keyword evidence="2" id="KW-1133">Transmembrane helix</keyword>
<dbReference type="KEGG" id="cel:CELE_K03B4.6"/>
<reference evidence="3 4" key="1">
    <citation type="journal article" date="1998" name="Science">
        <title>Genome sequence of the nematode C. elegans: a platform for investigating biology.</title>
        <authorList>
            <consortium name="The C. elegans sequencing consortium"/>
            <person name="Sulson J.E."/>
            <person name="Waterston R."/>
        </authorList>
    </citation>
    <scope>NUCLEOTIDE SEQUENCE [LARGE SCALE GENOMIC DNA]</scope>
    <source>
        <strain evidence="3 4">Bristol N2</strain>
    </source>
</reference>
<dbReference type="HOGENOM" id="CLU_1898094_0_0_1"/>
<keyword evidence="2" id="KW-0472">Membrane</keyword>
<dbReference type="STRING" id="6239.K03B4.6.1"/>
<evidence type="ECO:0000313" key="4">
    <source>
        <dbReference type="Proteomes" id="UP000001940"/>
    </source>
</evidence>
<gene>
    <name evidence="3" type="ORF">CELE_K03B4.6</name>
    <name evidence="3 5" type="ORF">K03B4.6</name>
</gene>
<sequence>MNGYEFLEQAHLSIFNATLGAETSDPFFLNTSAAGNPTKGTENPPVEGGFMAYLMFALSIISCIGYYVSSSVCAYIAIRNKKRKKQQQMMENSPGETTTQGPQVAAGPSAEGAGPAQASKENQTGSEKDEKKEN</sequence>
<evidence type="ECO:0000256" key="2">
    <source>
        <dbReference type="SAM" id="Phobius"/>
    </source>
</evidence>
<keyword evidence="4" id="KW-1185">Reference proteome</keyword>
<dbReference type="WormBase" id="K03B4.6">
    <property type="protein sequence ID" value="CE46810"/>
    <property type="gene ID" value="WBGene00019356"/>
</dbReference>
<evidence type="ECO:0000256" key="1">
    <source>
        <dbReference type="SAM" id="MobiDB-lite"/>
    </source>
</evidence>
<dbReference type="Bgee" id="WBGene00019356">
    <property type="expression patterns" value="Expressed in adult organism and 1 other cell type or tissue"/>
</dbReference>
<feature type="region of interest" description="Disordered" evidence="1">
    <location>
        <begin position="84"/>
        <end position="134"/>
    </location>
</feature>
<dbReference type="InParanoid" id="Q27503"/>
<name>Q27503_CAEEL</name>
<protein>
    <submittedName>
        <fullName evidence="3">Uncharacterized protein</fullName>
    </submittedName>
</protein>
<dbReference type="CTD" id="186921"/>
<accession>Q27503</accession>
<feature type="compositionally biased region" description="Polar residues" evidence="1">
    <location>
        <begin position="89"/>
        <end position="102"/>
    </location>
</feature>
<dbReference type="Proteomes" id="UP000001940">
    <property type="component" value="Chromosome V"/>
</dbReference>
<dbReference type="RefSeq" id="NP_504258.2">
    <property type="nucleotide sequence ID" value="NM_071857.2"/>
</dbReference>
<dbReference type="PaxDb" id="6239-K03B4.6"/>
<dbReference type="GeneID" id="186921"/>
<evidence type="ECO:0000313" key="3">
    <source>
        <dbReference type="EMBL" id="CCD71029.2"/>
    </source>
</evidence>
<keyword evidence="2" id="KW-0812">Transmembrane</keyword>
<dbReference type="UCSC" id="K03B4.6">
    <property type="organism name" value="c. elegans"/>
</dbReference>
<feature type="transmembrane region" description="Helical" evidence="2">
    <location>
        <begin position="50"/>
        <end position="78"/>
    </location>
</feature>